<organism evidence="3 4">
    <name type="scientific">Rhipicephalus microplus</name>
    <name type="common">Cattle tick</name>
    <name type="synonym">Boophilus microplus</name>
    <dbReference type="NCBI Taxonomy" id="6941"/>
    <lineage>
        <taxon>Eukaryota</taxon>
        <taxon>Metazoa</taxon>
        <taxon>Ecdysozoa</taxon>
        <taxon>Arthropoda</taxon>
        <taxon>Chelicerata</taxon>
        <taxon>Arachnida</taxon>
        <taxon>Acari</taxon>
        <taxon>Parasitiformes</taxon>
        <taxon>Ixodida</taxon>
        <taxon>Ixodoidea</taxon>
        <taxon>Ixodidae</taxon>
        <taxon>Rhipicephalinae</taxon>
        <taxon>Rhipicephalus</taxon>
        <taxon>Boophilus</taxon>
    </lineage>
</organism>
<sequence length="222" mass="23741">MPLAPRHGTAPWEALLGRLVLCAALCVCRGELPAAEPPVSFPPFRSSARCNASCSAATAAASCASPPARLPFCTHLPMRRLLLDAGSCHADRLERALRADQLACLVACEFRALLNRFDCLGGYSAKWNCHTCAEQVAWQRTRRSIEAHPRFHADAASFRLSTSPVSAKAPGSRDDGDRGLTSTRFFPCSPARAPPLPSPASSQSESASPRVSVQCSLFPVLV</sequence>
<gene>
    <name evidence="3" type="ORF">HPB51_026265</name>
</gene>
<feature type="region of interest" description="Disordered" evidence="1">
    <location>
        <begin position="185"/>
        <end position="210"/>
    </location>
</feature>
<dbReference type="Proteomes" id="UP000821866">
    <property type="component" value="Chromosome 9"/>
</dbReference>
<evidence type="ECO:0008006" key="5">
    <source>
        <dbReference type="Google" id="ProtNLM"/>
    </source>
</evidence>
<comment type="caution">
    <text evidence="3">The sequence shown here is derived from an EMBL/GenBank/DDBJ whole genome shotgun (WGS) entry which is preliminary data.</text>
</comment>
<evidence type="ECO:0000313" key="4">
    <source>
        <dbReference type="Proteomes" id="UP000821866"/>
    </source>
</evidence>
<dbReference type="EMBL" id="JABSTU010000011">
    <property type="protein sequence ID" value="KAH8010213.1"/>
    <property type="molecule type" value="Genomic_DNA"/>
</dbReference>
<evidence type="ECO:0000256" key="2">
    <source>
        <dbReference type="SAM" id="SignalP"/>
    </source>
</evidence>
<name>A0A9J6D7W6_RHIMP</name>
<keyword evidence="2" id="KW-0732">Signal</keyword>
<feature type="signal peptide" evidence="2">
    <location>
        <begin position="1"/>
        <end position="30"/>
    </location>
</feature>
<reference evidence="3" key="2">
    <citation type="submission" date="2021-09" db="EMBL/GenBank/DDBJ databases">
        <authorList>
            <person name="Jia N."/>
            <person name="Wang J."/>
            <person name="Shi W."/>
            <person name="Du L."/>
            <person name="Sun Y."/>
            <person name="Zhan W."/>
            <person name="Jiang J."/>
            <person name="Wang Q."/>
            <person name="Zhang B."/>
            <person name="Ji P."/>
            <person name="Sakyi L.B."/>
            <person name="Cui X."/>
            <person name="Yuan T."/>
            <person name="Jiang B."/>
            <person name="Yang W."/>
            <person name="Lam T.T.-Y."/>
            <person name="Chang Q."/>
            <person name="Ding S."/>
            <person name="Wang X."/>
            <person name="Zhu J."/>
            <person name="Ruan X."/>
            <person name="Zhao L."/>
            <person name="Wei J."/>
            <person name="Que T."/>
            <person name="Du C."/>
            <person name="Cheng J."/>
            <person name="Dai P."/>
            <person name="Han X."/>
            <person name="Huang E."/>
            <person name="Gao Y."/>
            <person name="Liu J."/>
            <person name="Shao H."/>
            <person name="Ye R."/>
            <person name="Li L."/>
            <person name="Wei W."/>
            <person name="Wang X."/>
            <person name="Wang C."/>
            <person name="Huo Q."/>
            <person name="Li W."/>
            <person name="Guo W."/>
            <person name="Chen H."/>
            <person name="Chen S."/>
            <person name="Zhou L."/>
            <person name="Zhou L."/>
            <person name="Ni X."/>
            <person name="Tian J."/>
            <person name="Zhou Y."/>
            <person name="Sheng Y."/>
            <person name="Liu T."/>
            <person name="Pan Y."/>
            <person name="Xia L."/>
            <person name="Li J."/>
            <person name="Zhao F."/>
            <person name="Cao W."/>
        </authorList>
    </citation>
    <scope>NUCLEOTIDE SEQUENCE</scope>
    <source>
        <strain evidence="3">Rmic-2018</strain>
        <tissue evidence="3">Larvae</tissue>
    </source>
</reference>
<reference evidence="3" key="1">
    <citation type="journal article" date="2020" name="Cell">
        <title>Large-Scale Comparative Analyses of Tick Genomes Elucidate Their Genetic Diversity and Vector Capacities.</title>
        <authorList>
            <consortium name="Tick Genome and Microbiome Consortium (TIGMIC)"/>
            <person name="Jia N."/>
            <person name="Wang J."/>
            <person name="Shi W."/>
            <person name="Du L."/>
            <person name="Sun Y."/>
            <person name="Zhan W."/>
            <person name="Jiang J.F."/>
            <person name="Wang Q."/>
            <person name="Zhang B."/>
            <person name="Ji P."/>
            <person name="Bell-Sakyi L."/>
            <person name="Cui X.M."/>
            <person name="Yuan T.T."/>
            <person name="Jiang B.G."/>
            <person name="Yang W.F."/>
            <person name="Lam T.T."/>
            <person name="Chang Q.C."/>
            <person name="Ding S.J."/>
            <person name="Wang X.J."/>
            <person name="Zhu J.G."/>
            <person name="Ruan X.D."/>
            <person name="Zhao L."/>
            <person name="Wei J.T."/>
            <person name="Ye R.Z."/>
            <person name="Que T.C."/>
            <person name="Du C.H."/>
            <person name="Zhou Y.H."/>
            <person name="Cheng J.X."/>
            <person name="Dai P.F."/>
            <person name="Guo W.B."/>
            <person name="Han X.H."/>
            <person name="Huang E.J."/>
            <person name="Li L.F."/>
            <person name="Wei W."/>
            <person name="Gao Y.C."/>
            <person name="Liu J.Z."/>
            <person name="Shao H.Z."/>
            <person name="Wang X."/>
            <person name="Wang C.C."/>
            <person name="Yang T.C."/>
            <person name="Huo Q.B."/>
            <person name="Li W."/>
            <person name="Chen H.Y."/>
            <person name="Chen S.E."/>
            <person name="Zhou L.G."/>
            <person name="Ni X.B."/>
            <person name="Tian J.H."/>
            <person name="Sheng Y."/>
            <person name="Liu T."/>
            <person name="Pan Y.S."/>
            <person name="Xia L.Y."/>
            <person name="Li J."/>
            <person name="Zhao F."/>
            <person name="Cao W.C."/>
        </authorList>
    </citation>
    <scope>NUCLEOTIDE SEQUENCE</scope>
    <source>
        <strain evidence="3">Rmic-2018</strain>
    </source>
</reference>
<dbReference type="AlphaFoldDB" id="A0A9J6D7W6"/>
<protein>
    <recommendedName>
        <fullName evidence="5">Secreted protein</fullName>
    </recommendedName>
</protein>
<feature type="chain" id="PRO_5039918881" description="Secreted protein" evidence="2">
    <location>
        <begin position="31"/>
        <end position="222"/>
    </location>
</feature>
<feature type="compositionally biased region" description="Low complexity" evidence="1">
    <location>
        <begin position="199"/>
        <end position="209"/>
    </location>
</feature>
<evidence type="ECO:0000313" key="3">
    <source>
        <dbReference type="EMBL" id="KAH8010213.1"/>
    </source>
</evidence>
<accession>A0A9J6D7W6</accession>
<keyword evidence="4" id="KW-1185">Reference proteome</keyword>
<evidence type="ECO:0000256" key="1">
    <source>
        <dbReference type="SAM" id="MobiDB-lite"/>
    </source>
</evidence>
<proteinExistence type="predicted"/>